<accession>A0A095VV55</accession>
<dbReference type="STRING" id="1265313.HRUBRA_00180"/>
<reference evidence="1 2" key="1">
    <citation type="journal article" date="2014" name="Genome Announc.">
        <title>Genome Sequence of Gammaproteobacterial Pseudohaliea rubra Type Strain DSM 19751, Isolated from Coastal Seawater of the Mediterranean Sea.</title>
        <authorList>
            <person name="Spring S."/>
            <person name="Fiebig A."/>
            <person name="Riedel T."/>
            <person name="Goker M."/>
            <person name="Klenk H.P."/>
        </authorList>
    </citation>
    <scope>NUCLEOTIDE SEQUENCE [LARGE SCALE GENOMIC DNA]</scope>
    <source>
        <strain evidence="1 2">DSM 19751</strain>
    </source>
</reference>
<sequence>MPAAIGAEFGRELLRHRGPGIREEPFDVMLAPTRKNATLLSFKGDDIKHMVRFS</sequence>
<dbReference type="EMBL" id="AUVB01000007">
    <property type="protein sequence ID" value="KGE05235.1"/>
    <property type="molecule type" value="Genomic_DNA"/>
</dbReference>
<dbReference type="AlphaFoldDB" id="A0A095VV55"/>
<evidence type="ECO:0000313" key="1">
    <source>
        <dbReference type="EMBL" id="KGE05235.1"/>
    </source>
</evidence>
<keyword evidence="2" id="KW-1185">Reference proteome</keyword>
<proteinExistence type="predicted"/>
<name>A0A095VV55_9GAMM</name>
<protein>
    <submittedName>
        <fullName evidence="1">Uncharacterized protein</fullName>
    </submittedName>
</protein>
<dbReference type="HOGENOM" id="CLU_3044035_0_0_6"/>
<evidence type="ECO:0000313" key="2">
    <source>
        <dbReference type="Proteomes" id="UP000029640"/>
    </source>
</evidence>
<dbReference type="Proteomes" id="UP000029640">
    <property type="component" value="Unassembled WGS sequence"/>
</dbReference>
<comment type="caution">
    <text evidence="1">The sequence shown here is derived from an EMBL/GenBank/DDBJ whole genome shotgun (WGS) entry which is preliminary data.</text>
</comment>
<gene>
    <name evidence="1" type="ORF">HRUBRA_00180</name>
</gene>
<organism evidence="1 2">
    <name type="scientific">Pseudohaliea rubra DSM 19751</name>
    <dbReference type="NCBI Taxonomy" id="1265313"/>
    <lineage>
        <taxon>Bacteria</taxon>
        <taxon>Pseudomonadati</taxon>
        <taxon>Pseudomonadota</taxon>
        <taxon>Gammaproteobacteria</taxon>
        <taxon>Cellvibrionales</taxon>
        <taxon>Halieaceae</taxon>
        <taxon>Pseudohaliea</taxon>
    </lineage>
</organism>